<dbReference type="PANTHER" id="PTHR43872:SF1">
    <property type="entry name" value="MONOOXYGENASE, PUTATIVE (AFU_ORTHOLOGUE AFUA_8G02570)-RELATED"/>
    <property type="match status" value="1"/>
</dbReference>
<comment type="cofactor">
    <cofactor evidence="1">
        <name>FAD</name>
        <dbReference type="ChEBI" id="CHEBI:57692"/>
    </cofactor>
</comment>
<evidence type="ECO:0000256" key="5">
    <source>
        <dbReference type="ARBA" id="ARBA00023033"/>
    </source>
</evidence>
<name>A0A0B2WPY9_METAS</name>
<protein>
    <submittedName>
        <fullName evidence="6">Flavin monooxygenase-like protein</fullName>
    </submittedName>
</protein>
<evidence type="ECO:0000313" key="6">
    <source>
        <dbReference type="EMBL" id="KHN96083.1"/>
    </source>
</evidence>
<comment type="caution">
    <text evidence="6">The sequence shown here is derived from an EMBL/GenBank/DDBJ whole genome shotgun (WGS) entry which is preliminary data.</text>
</comment>
<dbReference type="GO" id="GO:0004499">
    <property type="term" value="F:N,N-dimethylaniline monooxygenase activity"/>
    <property type="evidence" value="ECO:0007669"/>
    <property type="project" value="InterPro"/>
</dbReference>
<dbReference type="RefSeq" id="XP_040677149.1">
    <property type="nucleotide sequence ID" value="XM_040824729.1"/>
</dbReference>
<evidence type="ECO:0000256" key="2">
    <source>
        <dbReference type="ARBA" id="ARBA00022630"/>
    </source>
</evidence>
<dbReference type="Gene3D" id="3.50.50.60">
    <property type="entry name" value="FAD/NAD(P)-binding domain"/>
    <property type="match status" value="1"/>
</dbReference>
<dbReference type="GeneID" id="63740386"/>
<dbReference type="Pfam" id="PF13450">
    <property type="entry name" value="NAD_binding_8"/>
    <property type="match status" value="1"/>
</dbReference>
<dbReference type="Pfam" id="PF00743">
    <property type="entry name" value="FMO-like"/>
    <property type="match status" value="1"/>
</dbReference>
<dbReference type="GO" id="GO:0050661">
    <property type="term" value="F:NADP binding"/>
    <property type="evidence" value="ECO:0007669"/>
    <property type="project" value="InterPro"/>
</dbReference>
<accession>A0A0B2WPY9</accession>
<reference evidence="6 7" key="1">
    <citation type="journal article" date="2014" name="Proc. Natl. Acad. Sci. U.S.A.">
        <title>Trajectory and genomic determinants of fungal-pathogen speciation and host adaptation.</title>
        <authorList>
            <person name="Hu X."/>
            <person name="Xiao G."/>
            <person name="Zheng P."/>
            <person name="Shang Y."/>
            <person name="Su Y."/>
            <person name="Zhang X."/>
            <person name="Liu X."/>
            <person name="Zhan S."/>
            <person name="St Leger R.J."/>
            <person name="Wang C."/>
        </authorList>
    </citation>
    <scope>NUCLEOTIDE SEQUENCE [LARGE SCALE GENOMIC DNA]</scope>
    <source>
        <strain evidence="6 7">ARSEF 1941</strain>
    </source>
</reference>
<evidence type="ECO:0000313" key="7">
    <source>
        <dbReference type="Proteomes" id="UP000030816"/>
    </source>
</evidence>
<dbReference type="PRINTS" id="PR00411">
    <property type="entry name" value="PNDRDTASEI"/>
</dbReference>
<dbReference type="AlphaFoldDB" id="A0A0B2WPY9"/>
<evidence type="ECO:0000256" key="4">
    <source>
        <dbReference type="ARBA" id="ARBA00023002"/>
    </source>
</evidence>
<dbReference type="InterPro" id="IPR020946">
    <property type="entry name" value="Flavin_mOase-like"/>
</dbReference>
<dbReference type="HOGENOM" id="CLU_032067_2_0_1"/>
<organism evidence="6 7">
    <name type="scientific">Metarhizium album (strain ARSEF 1941)</name>
    <dbReference type="NCBI Taxonomy" id="1081103"/>
    <lineage>
        <taxon>Eukaryota</taxon>
        <taxon>Fungi</taxon>
        <taxon>Dikarya</taxon>
        <taxon>Ascomycota</taxon>
        <taxon>Pezizomycotina</taxon>
        <taxon>Sordariomycetes</taxon>
        <taxon>Hypocreomycetidae</taxon>
        <taxon>Hypocreales</taxon>
        <taxon>Clavicipitaceae</taxon>
        <taxon>Metarhizium</taxon>
    </lineage>
</organism>
<dbReference type="EMBL" id="AZHE01000017">
    <property type="protein sequence ID" value="KHN96083.1"/>
    <property type="molecule type" value="Genomic_DNA"/>
</dbReference>
<keyword evidence="5 6" id="KW-0503">Monooxygenase</keyword>
<dbReference type="STRING" id="1081103.A0A0B2WPY9"/>
<dbReference type="Proteomes" id="UP000030816">
    <property type="component" value="Unassembled WGS sequence"/>
</dbReference>
<dbReference type="InterPro" id="IPR036188">
    <property type="entry name" value="FAD/NAD-bd_sf"/>
</dbReference>
<dbReference type="PANTHER" id="PTHR43872">
    <property type="entry name" value="MONOOXYGENASE, PUTATIVE (AFU_ORTHOLOGUE AFUA_8G02570)-RELATED"/>
    <property type="match status" value="1"/>
</dbReference>
<keyword evidence="3" id="KW-0274">FAD</keyword>
<dbReference type="GO" id="GO:0050660">
    <property type="term" value="F:flavin adenine dinucleotide binding"/>
    <property type="evidence" value="ECO:0007669"/>
    <property type="project" value="InterPro"/>
</dbReference>
<evidence type="ECO:0000256" key="3">
    <source>
        <dbReference type="ARBA" id="ARBA00022827"/>
    </source>
</evidence>
<dbReference type="SUPFAM" id="SSF51905">
    <property type="entry name" value="FAD/NAD(P)-binding domain"/>
    <property type="match status" value="1"/>
</dbReference>
<keyword evidence="7" id="KW-1185">Reference proteome</keyword>
<proteinExistence type="predicted"/>
<keyword evidence="2" id="KW-0285">Flavoprotein</keyword>
<sequence>MDPKTDAASNGLDFDVIIIGAGISGINAAYRVQNGAPPGTSYVILESRDSMGGTWDIWRYPGIRSDSDVFTFSFAWNPWPGRESLASGEKIKRYMMESARQAGIDRHVRLGHKVVSANWSSAAGCWEVAARQRPQEQPQLFRGRFVFLGTGYYDYQQPLHSAIPGIDNFRGRLIAPQHWPRDYDYTGQEMVVIGSGATAISIVPAVAGRAKHVTMLQRSPSWYFPLSQYGTIARLLAAVLPASASRRMNRYRWLLQSQLLLFVCRNMPTVAAGVLRFLTAMQLPKDADWDRDFQPRYGPWDQRLCIVMDGDLFSALRSRQASVVTGHIDTVAEHGIVLKSGQVLHADAIVVATGIRLKFGGDVALSVDGEPVNPCDKFAWKQCMLQDVPNLVFSFGYAENSWTLAADCAATVMVRVLRELQRHKMTCAAPQLDASERESMAPRPLWRLTSTYLRNMASVFPKGGTGQWRPRWYYFYDVVAATWGGLKGLAMK</sequence>
<dbReference type="InterPro" id="IPR051820">
    <property type="entry name" value="FAD-binding_MO"/>
</dbReference>
<gene>
    <name evidence="6" type="ORF">MAM_05931</name>
</gene>
<evidence type="ECO:0000256" key="1">
    <source>
        <dbReference type="ARBA" id="ARBA00001974"/>
    </source>
</evidence>
<keyword evidence="4" id="KW-0560">Oxidoreductase</keyword>
<dbReference type="OrthoDB" id="66881at2759"/>